<dbReference type="RefSeq" id="WP_145273644.1">
    <property type="nucleotide sequence ID" value="NZ_CP036426.1"/>
</dbReference>
<dbReference type="Pfam" id="PF00226">
    <property type="entry name" value="DnaJ"/>
    <property type="match status" value="1"/>
</dbReference>
<proteinExistence type="predicted"/>
<dbReference type="AlphaFoldDB" id="A0A518H7P8"/>
<dbReference type="InterPro" id="IPR001623">
    <property type="entry name" value="DnaJ_domain"/>
</dbReference>
<gene>
    <name evidence="3" type="primary">dnaJ_3</name>
    <name evidence="3" type="ORF">ElP_47250</name>
</gene>
<sequence length="246" mass="27531">MLEGLNLDPHTVLGLDRDADLPAIQEAYRRKSKKHHPDLGGDEWAFRIVVRAYEELTRRSDVPAQVPFGPPPGDRVRFDDSELDPDPGPSHDWAAESERVRPGVRDRDFPPTRMVLVEVLWLRLEVADIYALLDRREPSSFSGSLHLCWPDPEAGVEQPVDPEELHAVLNELGAAFDQLRARPGVLNARSQSGRGRFDAWLSYPSGRDAWNAFTALRPLLKSGALGVRQLTRELTIPRDGAEGPAR</sequence>
<dbReference type="CDD" id="cd06257">
    <property type="entry name" value="DnaJ"/>
    <property type="match status" value="1"/>
</dbReference>
<evidence type="ECO:0000256" key="1">
    <source>
        <dbReference type="SAM" id="MobiDB-lite"/>
    </source>
</evidence>
<dbReference type="InterPro" id="IPR036869">
    <property type="entry name" value="J_dom_sf"/>
</dbReference>
<name>A0A518H7P8_9BACT</name>
<dbReference type="SMART" id="SM00271">
    <property type="entry name" value="DnaJ"/>
    <property type="match status" value="1"/>
</dbReference>
<dbReference type="EMBL" id="CP036426">
    <property type="protein sequence ID" value="QDV36796.1"/>
    <property type="molecule type" value="Genomic_DNA"/>
</dbReference>
<evidence type="ECO:0000313" key="4">
    <source>
        <dbReference type="Proteomes" id="UP000317835"/>
    </source>
</evidence>
<dbReference type="Proteomes" id="UP000317835">
    <property type="component" value="Chromosome"/>
</dbReference>
<dbReference type="SUPFAM" id="SSF46565">
    <property type="entry name" value="Chaperone J-domain"/>
    <property type="match status" value="1"/>
</dbReference>
<organism evidence="3 4">
    <name type="scientific">Tautonia plasticadhaerens</name>
    <dbReference type="NCBI Taxonomy" id="2527974"/>
    <lineage>
        <taxon>Bacteria</taxon>
        <taxon>Pseudomonadati</taxon>
        <taxon>Planctomycetota</taxon>
        <taxon>Planctomycetia</taxon>
        <taxon>Isosphaerales</taxon>
        <taxon>Isosphaeraceae</taxon>
        <taxon>Tautonia</taxon>
    </lineage>
</organism>
<feature type="compositionally biased region" description="Basic and acidic residues" evidence="1">
    <location>
        <begin position="93"/>
        <end position="105"/>
    </location>
</feature>
<keyword evidence="4" id="KW-1185">Reference proteome</keyword>
<dbReference type="KEGG" id="tpla:ElP_47250"/>
<evidence type="ECO:0000259" key="2">
    <source>
        <dbReference type="PROSITE" id="PS50076"/>
    </source>
</evidence>
<evidence type="ECO:0000313" key="3">
    <source>
        <dbReference type="EMBL" id="QDV36796.1"/>
    </source>
</evidence>
<protein>
    <submittedName>
        <fullName evidence="3">Chaperone protein DnaJ</fullName>
    </submittedName>
</protein>
<reference evidence="3 4" key="1">
    <citation type="submission" date="2019-02" db="EMBL/GenBank/DDBJ databases">
        <title>Deep-cultivation of Planctomycetes and their phenomic and genomic characterization uncovers novel biology.</title>
        <authorList>
            <person name="Wiegand S."/>
            <person name="Jogler M."/>
            <person name="Boedeker C."/>
            <person name="Pinto D."/>
            <person name="Vollmers J."/>
            <person name="Rivas-Marin E."/>
            <person name="Kohn T."/>
            <person name="Peeters S.H."/>
            <person name="Heuer A."/>
            <person name="Rast P."/>
            <person name="Oberbeckmann S."/>
            <person name="Bunk B."/>
            <person name="Jeske O."/>
            <person name="Meyerdierks A."/>
            <person name="Storesund J.E."/>
            <person name="Kallscheuer N."/>
            <person name="Luecker S."/>
            <person name="Lage O.M."/>
            <person name="Pohl T."/>
            <person name="Merkel B.J."/>
            <person name="Hornburger P."/>
            <person name="Mueller R.-W."/>
            <person name="Bruemmer F."/>
            <person name="Labrenz M."/>
            <person name="Spormann A.M."/>
            <person name="Op den Camp H."/>
            <person name="Overmann J."/>
            <person name="Amann R."/>
            <person name="Jetten M.S.M."/>
            <person name="Mascher T."/>
            <person name="Medema M.H."/>
            <person name="Devos D.P."/>
            <person name="Kaster A.-K."/>
            <person name="Ovreas L."/>
            <person name="Rohde M."/>
            <person name="Galperin M.Y."/>
            <person name="Jogler C."/>
        </authorList>
    </citation>
    <scope>NUCLEOTIDE SEQUENCE [LARGE SCALE GENOMIC DNA]</scope>
    <source>
        <strain evidence="3 4">ElP</strain>
    </source>
</reference>
<dbReference type="Gene3D" id="1.10.287.110">
    <property type="entry name" value="DnaJ domain"/>
    <property type="match status" value="1"/>
</dbReference>
<feature type="region of interest" description="Disordered" evidence="1">
    <location>
        <begin position="62"/>
        <end position="105"/>
    </location>
</feature>
<dbReference type="PROSITE" id="PS50076">
    <property type="entry name" value="DNAJ_2"/>
    <property type="match status" value="1"/>
</dbReference>
<dbReference type="OrthoDB" id="581986at2"/>
<feature type="domain" description="J" evidence="2">
    <location>
        <begin position="8"/>
        <end position="82"/>
    </location>
</feature>
<accession>A0A518H7P8</accession>